<dbReference type="STRING" id="1391654.AKJ09_04186"/>
<dbReference type="KEGG" id="llu:AKJ09_04186"/>
<organism evidence="3 4">
    <name type="scientific">Labilithrix luteola</name>
    <dbReference type="NCBI Taxonomy" id="1391654"/>
    <lineage>
        <taxon>Bacteria</taxon>
        <taxon>Pseudomonadati</taxon>
        <taxon>Myxococcota</taxon>
        <taxon>Polyangia</taxon>
        <taxon>Polyangiales</taxon>
        <taxon>Labilitrichaceae</taxon>
        <taxon>Labilithrix</taxon>
    </lineage>
</organism>
<dbReference type="AlphaFoldDB" id="A0A0K1PVG7"/>
<dbReference type="EMBL" id="CP012333">
    <property type="protein sequence ID" value="AKU97522.1"/>
    <property type="molecule type" value="Genomic_DNA"/>
</dbReference>
<dbReference type="InterPro" id="IPR006015">
    <property type="entry name" value="Universal_stress_UspA"/>
</dbReference>
<evidence type="ECO:0000313" key="3">
    <source>
        <dbReference type="EMBL" id="AKU97522.1"/>
    </source>
</evidence>
<proteinExistence type="inferred from homology"/>
<comment type="similarity">
    <text evidence="1">Belongs to the universal stress protein A family.</text>
</comment>
<dbReference type="PANTHER" id="PTHR46268:SF6">
    <property type="entry name" value="UNIVERSAL STRESS PROTEIN UP12"/>
    <property type="match status" value="1"/>
</dbReference>
<dbReference type="InterPro" id="IPR006016">
    <property type="entry name" value="UspA"/>
</dbReference>
<reference evidence="3 4" key="1">
    <citation type="submission" date="2015-08" db="EMBL/GenBank/DDBJ databases">
        <authorList>
            <person name="Babu N.S."/>
            <person name="Beckwith C.J."/>
            <person name="Beseler K.G."/>
            <person name="Brison A."/>
            <person name="Carone J.V."/>
            <person name="Caskin T.P."/>
            <person name="Diamond M."/>
            <person name="Durham M.E."/>
            <person name="Foxe J.M."/>
            <person name="Go M."/>
            <person name="Henderson B.A."/>
            <person name="Jones I.B."/>
            <person name="McGettigan J.A."/>
            <person name="Micheletti S.J."/>
            <person name="Nasrallah M.E."/>
            <person name="Ortiz D."/>
            <person name="Piller C.R."/>
            <person name="Privatt S.R."/>
            <person name="Schneider S.L."/>
            <person name="Sharp S."/>
            <person name="Smith T.C."/>
            <person name="Stanton J.D."/>
            <person name="Ullery H.E."/>
            <person name="Wilson R.J."/>
            <person name="Serrano M.G."/>
            <person name="Buck G."/>
            <person name="Lee V."/>
            <person name="Wang Y."/>
            <person name="Carvalho R."/>
            <person name="Voegtly L."/>
            <person name="Shi R."/>
            <person name="Duckworth R."/>
            <person name="Johnson A."/>
            <person name="Loviza R."/>
            <person name="Walstead R."/>
            <person name="Shah Z."/>
            <person name="Kiflezghi M."/>
            <person name="Wade K."/>
            <person name="Ball S.L."/>
            <person name="Bradley K.W."/>
            <person name="Asai D.J."/>
            <person name="Bowman C.A."/>
            <person name="Russell D.A."/>
            <person name="Pope W.H."/>
            <person name="Jacobs-Sera D."/>
            <person name="Hendrix R.W."/>
            <person name="Hatfull G.F."/>
        </authorList>
    </citation>
    <scope>NUCLEOTIDE SEQUENCE [LARGE SCALE GENOMIC DNA]</scope>
    <source>
        <strain evidence="3 4">DSM 27648</strain>
    </source>
</reference>
<evidence type="ECO:0000313" key="4">
    <source>
        <dbReference type="Proteomes" id="UP000064967"/>
    </source>
</evidence>
<accession>A0A0K1PVG7</accession>
<dbReference type="Pfam" id="PF00582">
    <property type="entry name" value="Usp"/>
    <property type="match status" value="1"/>
</dbReference>
<dbReference type="PRINTS" id="PR01438">
    <property type="entry name" value="UNVRSLSTRESS"/>
</dbReference>
<dbReference type="SUPFAM" id="SSF52402">
    <property type="entry name" value="Adenine nucleotide alpha hydrolases-like"/>
    <property type="match status" value="1"/>
</dbReference>
<dbReference type="Gene3D" id="3.40.50.620">
    <property type="entry name" value="HUPs"/>
    <property type="match status" value="1"/>
</dbReference>
<feature type="domain" description="UspA" evidence="2">
    <location>
        <begin position="13"/>
        <end position="147"/>
    </location>
</feature>
<gene>
    <name evidence="3" type="ORF">AKJ09_04186</name>
</gene>
<keyword evidence="4" id="KW-1185">Reference proteome</keyword>
<dbReference type="InterPro" id="IPR014729">
    <property type="entry name" value="Rossmann-like_a/b/a_fold"/>
</dbReference>
<dbReference type="PANTHER" id="PTHR46268">
    <property type="entry name" value="STRESS RESPONSE PROTEIN NHAX"/>
    <property type="match status" value="1"/>
</dbReference>
<evidence type="ECO:0000259" key="2">
    <source>
        <dbReference type="Pfam" id="PF00582"/>
    </source>
</evidence>
<dbReference type="Proteomes" id="UP000064967">
    <property type="component" value="Chromosome"/>
</dbReference>
<sequence length="212" mass="22798">MTNQQTASSRVVILAAVDETENANDVVRTASMLARTLAGAEVHLAHVIFAPASLETEASLARTDLVEGARSMLDRNVAEARKYFDGRIVGHLAVGGPQREILQLASSLVADVVVVGGSRKGKLERFVLGSVSEQIVRKASCAVLVARPKDYANVVPEIEPPCPACEEVQRASNGTALWCAAHRHTTEHAHGRLHYEFPPSFGLGSMLIRPDK</sequence>
<evidence type="ECO:0000256" key="1">
    <source>
        <dbReference type="ARBA" id="ARBA00008791"/>
    </source>
</evidence>
<dbReference type="RefSeq" id="WP_146648642.1">
    <property type="nucleotide sequence ID" value="NZ_CP012333.1"/>
</dbReference>
<protein>
    <submittedName>
        <fullName evidence="3">Universal stress protein UspA</fullName>
    </submittedName>
</protein>
<dbReference type="OrthoDB" id="9789668at2"/>
<name>A0A0K1PVG7_9BACT</name>
<dbReference type="CDD" id="cd00293">
    <property type="entry name" value="USP-like"/>
    <property type="match status" value="1"/>
</dbReference>